<comment type="similarity">
    <text evidence="2">Belongs to the nitroreductase family.</text>
</comment>
<keyword evidence="3" id="KW-0285">Flavoprotein</keyword>
<dbReference type="CDD" id="cd02062">
    <property type="entry name" value="Nitro_FMN_reductase"/>
    <property type="match status" value="1"/>
</dbReference>
<evidence type="ECO:0000259" key="6">
    <source>
        <dbReference type="Pfam" id="PF00881"/>
    </source>
</evidence>
<comment type="caution">
    <text evidence="7">The sequence shown here is derived from an EMBL/GenBank/DDBJ whole genome shotgun (WGS) entry which is preliminary data.</text>
</comment>
<evidence type="ECO:0000256" key="1">
    <source>
        <dbReference type="ARBA" id="ARBA00001917"/>
    </source>
</evidence>
<evidence type="ECO:0000256" key="3">
    <source>
        <dbReference type="ARBA" id="ARBA00022630"/>
    </source>
</evidence>
<evidence type="ECO:0000313" key="7">
    <source>
        <dbReference type="EMBL" id="MFG6432136.1"/>
    </source>
</evidence>
<dbReference type="PANTHER" id="PTHR43673:SF2">
    <property type="entry name" value="NITROREDUCTASE"/>
    <property type="match status" value="1"/>
</dbReference>
<evidence type="ECO:0000256" key="4">
    <source>
        <dbReference type="ARBA" id="ARBA00022643"/>
    </source>
</evidence>
<comment type="cofactor">
    <cofactor evidence="1">
        <name>FMN</name>
        <dbReference type="ChEBI" id="CHEBI:58210"/>
    </cofactor>
</comment>
<feature type="domain" description="Nitroreductase" evidence="6">
    <location>
        <begin position="182"/>
        <end position="232"/>
    </location>
</feature>
<dbReference type="EMBL" id="JBIGHV010000007">
    <property type="protein sequence ID" value="MFG6432136.1"/>
    <property type="molecule type" value="Genomic_DNA"/>
</dbReference>
<organism evidence="7 8">
    <name type="scientific">Pelomonas parva</name>
    <dbReference type="NCBI Taxonomy" id="3299032"/>
    <lineage>
        <taxon>Bacteria</taxon>
        <taxon>Pseudomonadati</taxon>
        <taxon>Pseudomonadota</taxon>
        <taxon>Betaproteobacteria</taxon>
        <taxon>Burkholderiales</taxon>
        <taxon>Sphaerotilaceae</taxon>
        <taxon>Roseateles</taxon>
    </lineage>
</organism>
<name>A0ABW7F8C9_9BURK</name>
<evidence type="ECO:0000256" key="2">
    <source>
        <dbReference type="ARBA" id="ARBA00007118"/>
    </source>
</evidence>
<keyword evidence="4" id="KW-0288">FMN</keyword>
<sequence length="352" mass="39415">MGIKQSLKQSVQRSATLWAGYQFIKAQVNRVRTTAYYLYDARRCWRHMIWRPTERARWALSSEMLFQYHKLEKGLVMPGKPRLFGTDPVRATMALVRRWEAAGYPTSDAIYRGACATVSCYRAGLIARGLHQESPAIHQVDQFLAERQQVLAADPMVTPVPLEAPTKPGAGPWEAFEALSVARRSVRDFAPTAVPKEWVERAVRIAALSPSACNRQPNKVILIEDRAEIDRALSFQNGNRGFGHKVPLLAVLVVDSTGYFDGSERNQTYVDGGLFAMSLMFALRALGLGSCSLNWCVTPATDRAFRKLGHVKDQETVMMMLAIGYPPEAVAVPLSPRRDMEDLMRWSKAKNA</sequence>
<dbReference type="SUPFAM" id="SSF55469">
    <property type="entry name" value="FMN-dependent nitroreductase-like"/>
    <property type="match status" value="1"/>
</dbReference>
<dbReference type="Pfam" id="PF00881">
    <property type="entry name" value="Nitroreductase"/>
    <property type="match status" value="2"/>
</dbReference>
<evidence type="ECO:0000313" key="8">
    <source>
        <dbReference type="Proteomes" id="UP001606210"/>
    </source>
</evidence>
<gene>
    <name evidence="7" type="ORF">ACG00Y_19600</name>
</gene>
<proteinExistence type="inferred from homology"/>
<keyword evidence="8" id="KW-1185">Reference proteome</keyword>
<dbReference type="InterPro" id="IPR029479">
    <property type="entry name" value="Nitroreductase"/>
</dbReference>
<dbReference type="RefSeq" id="WP_394481760.1">
    <property type="nucleotide sequence ID" value="NZ_JBIGHV010000007.1"/>
</dbReference>
<dbReference type="InterPro" id="IPR000415">
    <property type="entry name" value="Nitroreductase-like"/>
</dbReference>
<keyword evidence="5" id="KW-0560">Oxidoreductase</keyword>
<dbReference type="Proteomes" id="UP001606210">
    <property type="component" value="Unassembled WGS sequence"/>
</dbReference>
<feature type="domain" description="Nitroreductase" evidence="6">
    <location>
        <begin position="236"/>
        <end position="325"/>
    </location>
</feature>
<accession>A0ABW7F8C9</accession>
<dbReference type="PANTHER" id="PTHR43673">
    <property type="entry name" value="NAD(P)H NITROREDUCTASE YDGI-RELATED"/>
    <property type="match status" value="1"/>
</dbReference>
<dbReference type="Gene3D" id="3.40.109.10">
    <property type="entry name" value="NADH Oxidase"/>
    <property type="match status" value="1"/>
</dbReference>
<protein>
    <submittedName>
        <fullName evidence="7">Nitroreductase family protein</fullName>
    </submittedName>
</protein>
<reference evidence="7 8" key="1">
    <citation type="submission" date="2024-08" db="EMBL/GenBank/DDBJ databases">
        <authorList>
            <person name="Lu H."/>
        </authorList>
    </citation>
    <scope>NUCLEOTIDE SEQUENCE [LARGE SCALE GENOMIC DNA]</scope>
    <source>
        <strain evidence="7 8">LYH14W</strain>
    </source>
</reference>
<evidence type="ECO:0000256" key="5">
    <source>
        <dbReference type="ARBA" id="ARBA00023002"/>
    </source>
</evidence>